<comment type="similarity">
    <text evidence="10">Belongs to the bacterial ring-hydroxylating dioxygenase ferredoxin component family.</text>
</comment>
<evidence type="ECO:0000256" key="3">
    <source>
        <dbReference type="ARBA" id="ARBA00022714"/>
    </source>
</evidence>
<dbReference type="PANTHER" id="PTHR21496:SF0">
    <property type="entry name" value="RIESKE DOMAIN-CONTAINING PROTEIN"/>
    <property type="match status" value="1"/>
</dbReference>
<dbReference type="PROSITE" id="PS51296">
    <property type="entry name" value="RIESKE"/>
    <property type="match status" value="1"/>
</dbReference>
<keyword evidence="3" id="KW-0001">2Fe-2S</keyword>
<feature type="transmembrane region" description="Helical" evidence="11">
    <location>
        <begin position="15"/>
        <end position="35"/>
    </location>
</feature>
<dbReference type="RefSeq" id="WP_338550561.1">
    <property type="nucleotide sequence ID" value="NZ_CP146069.1"/>
</dbReference>
<feature type="transmembrane region" description="Helical" evidence="11">
    <location>
        <begin position="90"/>
        <end position="111"/>
    </location>
</feature>
<evidence type="ECO:0000256" key="5">
    <source>
        <dbReference type="ARBA" id="ARBA00022989"/>
    </source>
</evidence>
<comment type="subcellular location">
    <subcellularLocation>
        <location evidence="1">Membrane</location>
        <topology evidence="1">Multi-pass membrane protein</topology>
    </subcellularLocation>
</comment>
<keyword evidence="2 11" id="KW-0812">Transmembrane</keyword>
<evidence type="ECO:0000259" key="12">
    <source>
        <dbReference type="PROSITE" id="PS51296"/>
    </source>
</evidence>
<evidence type="ECO:0000256" key="1">
    <source>
        <dbReference type="ARBA" id="ARBA00004141"/>
    </source>
</evidence>
<evidence type="ECO:0000313" key="14">
    <source>
        <dbReference type="Proteomes" id="UP001364156"/>
    </source>
</evidence>
<dbReference type="InterPro" id="IPR017941">
    <property type="entry name" value="Rieske_2Fe-2S"/>
</dbReference>
<reference evidence="13 14" key="1">
    <citation type="submission" date="2023-10" db="EMBL/GenBank/DDBJ databases">
        <title>Roseovarius strain S88 nov., isolated from a marine algae.</title>
        <authorList>
            <person name="Lee M.W."/>
            <person name="Lee J.K."/>
            <person name="Kim J.M."/>
            <person name="Choi D.G."/>
            <person name="Baek J.H."/>
            <person name="Bayburt H."/>
            <person name="Jung J.J."/>
            <person name="Han D.M."/>
            <person name="Jeon C.O."/>
        </authorList>
    </citation>
    <scope>NUCLEOTIDE SEQUENCE [LARGE SCALE GENOMIC DNA]</scope>
    <source>
        <strain evidence="13 14">S88</strain>
    </source>
</reference>
<protein>
    <submittedName>
        <fullName evidence="13">Rieske 2Fe-2S domain-containing protein</fullName>
    </submittedName>
</protein>
<dbReference type="Gene3D" id="2.102.10.10">
    <property type="entry name" value="Rieske [2Fe-2S] iron-sulphur domain"/>
    <property type="match status" value="1"/>
</dbReference>
<keyword evidence="4" id="KW-0479">Metal-binding</keyword>
<feature type="transmembrane region" description="Helical" evidence="11">
    <location>
        <begin position="55"/>
        <end position="74"/>
    </location>
</feature>
<dbReference type="Pfam" id="PF01794">
    <property type="entry name" value="Ferric_reduct"/>
    <property type="match status" value="1"/>
</dbReference>
<accession>A0ABZ2HI63</accession>
<evidence type="ECO:0000256" key="4">
    <source>
        <dbReference type="ARBA" id="ARBA00022723"/>
    </source>
</evidence>
<feature type="transmembrane region" description="Helical" evidence="11">
    <location>
        <begin position="196"/>
        <end position="218"/>
    </location>
</feature>
<evidence type="ECO:0000313" key="13">
    <source>
        <dbReference type="EMBL" id="WWR47726.1"/>
    </source>
</evidence>
<feature type="transmembrane region" description="Helical" evidence="11">
    <location>
        <begin position="131"/>
        <end position="151"/>
    </location>
</feature>
<dbReference type="SUPFAM" id="SSF50022">
    <property type="entry name" value="ISP domain"/>
    <property type="match status" value="1"/>
</dbReference>
<dbReference type="EMBL" id="CP146069">
    <property type="protein sequence ID" value="WWR47726.1"/>
    <property type="molecule type" value="Genomic_DNA"/>
</dbReference>
<evidence type="ECO:0000256" key="7">
    <source>
        <dbReference type="ARBA" id="ARBA00023014"/>
    </source>
</evidence>
<dbReference type="InterPro" id="IPR013130">
    <property type="entry name" value="Fe3_Rdtase_TM_dom"/>
</dbReference>
<evidence type="ECO:0000256" key="8">
    <source>
        <dbReference type="ARBA" id="ARBA00023136"/>
    </source>
</evidence>
<keyword evidence="5 11" id="KW-1133">Transmembrane helix</keyword>
<evidence type="ECO:0000256" key="11">
    <source>
        <dbReference type="SAM" id="Phobius"/>
    </source>
</evidence>
<evidence type="ECO:0000256" key="10">
    <source>
        <dbReference type="ARBA" id="ARBA00038001"/>
    </source>
</evidence>
<proteinExistence type="inferred from homology"/>
<organism evidence="13 14">
    <name type="scientific">Roseovarius phycicola</name>
    <dbReference type="NCBI Taxonomy" id="3080976"/>
    <lineage>
        <taxon>Bacteria</taxon>
        <taxon>Pseudomonadati</taxon>
        <taxon>Pseudomonadota</taxon>
        <taxon>Alphaproteobacteria</taxon>
        <taxon>Rhodobacterales</taxon>
        <taxon>Roseobacteraceae</taxon>
        <taxon>Roseovarius</taxon>
    </lineage>
</organism>
<keyword evidence="8 11" id="KW-0472">Membrane</keyword>
<comment type="cofactor">
    <cofactor evidence="9">
        <name>[2Fe-2S] cluster</name>
        <dbReference type="ChEBI" id="CHEBI:190135"/>
    </cofactor>
</comment>
<name>A0ABZ2HI63_9RHOB</name>
<evidence type="ECO:0000256" key="2">
    <source>
        <dbReference type="ARBA" id="ARBA00022692"/>
    </source>
</evidence>
<feature type="domain" description="Rieske" evidence="12">
    <location>
        <begin position="235"/>
        <end position="330"/>
    </location>
</feature>
<dbReference type="Proteomes" id="UP001364156">
    <property type="component" value="Chromosome"/>
</dbReference>
<dbReference type="Pfam" id="PF00355">
    <property type="entry name" value="Rieske"/>
    <property type="match status" value="1"/>
</dbReference>
<keyword evidence="7" id="KW-0411">Iron-sulfur</keyword>
<sequence>MSVKYIPVQWNPNKWIYDGIMLAGVAAFLWIFIHITPEILSHERPINSQVHNARAFGACAFLMLSIILAIGPLAKLDTRFMPLLYNRRHFGVMTAFVATAHAGYILNWYFAFSFVPKWDALLLSNTNYGQLLGFPFEALGALALVILLILAATSHDFWLKFLTAPVWKRLHYLIYAAYVSVVAHISLGILQDQQSLFLPIFFIVTAFAVALLHVWAFLAERKTGDPLATADGDWMRICQADEIEEGRARIALLPDGKRVAVFKHEGKLSAISNACAHQNGPLGEGRIIDCLVTCPWHGFQYRVTDGQSPAPFTEKIPTYNLRVENGAVLVDPHANPPGTHVDPVEVA</sequence>
<evidence type="ECO:0000256" key="9">
    <source>
        <dbReference type="ARBA" id="ARBA00034078"/>
    </source>
</evidence>
<keyword evidence="6" id="KW-0408">Iron</keyword>
<evidence type="ECO:0000256" key="6">
    <source>
        <dbReference type="ARBA" id="ARBA00023004"/>
    </source>
</evidence>
<keyword evidence="14" id="KW-1185">Reference proteome</keyword>
<dbReference type="PANTHER" id="PTHR21496">
    <property type="entry name" value="FERREDOXIN-RELATED"/>
    <property type="match status" value="1"/>
</dbReference>
<gene>
    <name evidence="13" type="ORF">RZ517_06025</name>
</gene>
<feature type="transmembrane region" description="Helical" evidence="11">
    <location>
        <begin position="172"/>
        <end position="190"/>
    </location>
</feature>
<dbReference type="InterPro" id="IPR036922">
    <property type="entry name" value="Rieske_2Fe-2S_sf"/>
</dbReference>